<name>A0A0F9C7B6_9ZZZZ</name>
<comment type="caution">
    <text evidence="2">The sequence shown here is derived from an EMBL/GenBank/DDBJ whole genome shotgun (WGS) entry which is preliminary data.</text>
</comment>
<reference evidence="2" key="1">
    <citation type="journal article" date="2015" name="Nature">
        <title>Complex archaea that bridge the gap between prokaryotes and eukaryotes.</title>
        <authorList>
            <person name="Spang A."/>
            <person name="Saw J.H."/>
            <person name="Jorgensen S.L."/>
            <person name="Zaremba-Niedzwiedzka K."/>
            <person name="Martijn J."/>
            <person name="Lind A.E."/>
            <person name="van Eijk R."/>
            <person name="Schleper C."/>
            <person name="Guy L."/>
            <person name="Ettema T.J."/>
        </authorList>
    </citation>
    <scope>NUCLEOTIDE SEQUENCE</scope>
</reference>
<proteinExistence type="predicted"/>
<organism evidence="2">
    <name type="scientific">marine sediment metagenome</name>
    <dbReference type="NCBI Taxonomy" id="412755"/>
    <lineage>
        <taxon>unclassified sequences</taxon>
        <taxon>metagenomes</taxon>
        <taxon>ecological metagenomes</taxon>
    </lineage>
</organism>
<feature type="region of interest" description="Disordered" evidence="1">
    <location>
        <begin position="1"/>
        <end position="27"/>
    </location>
</feature>
<protein>
    <submittedName>
        <fullName evidence="2">Uncharacterized protein</fullName>
    </submittedName>
</protein>
<evidence type="ECO:0000256" key="1">
    <source>
        <dbReference type="SAM" id="MobiDB-lite"/>
    </source>
</evidence>
<feature type="non-terminal residue" evidence="2">
    <location>
        <position position="1"/>
    </location>
</feature>
<dbReference type="EMBL" id="LAZR01034515">
    <property type="protein sequence ID" value="KKL45089.1"/>
    <property type="molecule type" value="Genomic_DNA"/>
</dbReference>
<accession>A0A0F9C7B6</accession>
<evidence type="ECO:0000313" key="2">
    <source>
        <dbReference type="EMBL" id="KKL45089.1"/>
    </source>
</evidence>
<gene>
    <name evidence="2" type="ORF">LCGC14_2359190</name>
</gene>
<dbReference type="AlphaFoldDB" id="A0A0F9C7B6"/>
<sequence length="27" mass="2814">EEEPVLPGGPEQILTFEGGPDGFAEKA</sequence>